<proteinExistence type="predicted"/>
<name>A0A7T5QXR7_9CAUD</name>
<keyword evidence="3" id="KW-1185">Reference proteome</keyword>
<protein>
    <submittedName>
        <fullName evidence="2">Uncharacterized protein</fullName>
    </submittedName>
</protein>
<organism evidence="2 3">
    <name type="scientific">Cronobacter phage A24</name>
    <dbReference type="NCBI Taxonomy" id="2795745"/>
    <lineage>
        <taxon>Viruses</taxon>
        <taxon>Duplodnaviria</taxon>
        <taxon>Heunggongvirae</taxon>
        <taxon>Uroviricota</taxon>
        <taxon>Caudoviricetes</taxon>
        <taxon>Grimontviridae</taxon>
        <taxon>Crifsvirus</taxon>
        <taxon>Crifsvirus A24</taxon>
    </lineage>
</organism>
<feature type="region of interest" description="Disordered" evidence="1">
    <location>
        <begin position="1"/>
        <end position="60"/>
    </location>
</feature>
<evidence type="ECO:0000313" key="2">
    <source>
        <dbReference type="EMBL" id="QQG33647.1"/>
    </source>
</evidence>
<feature type="compositionally biased region" description="Basic and acidic residues" evidence="1">
    <location>
        <begin position="9"/>
        <end position="23"/>
    </location>
</feature>
<reference evidence="2 3" key="1">
    <citation type="submission" date="2020-12" db="EMBL/GenBank/DDBJ databases">
        <authorList>
            <person name="Luo D."/>
            <person name="Li C."/>
            <person name="Zeng H."/>
        </authorList>
    </citation>
    <scope>NUCLEOTIDE SEQUENCE [LARGE SCALE GENOMIC DNA]</scope>
</reference>
<feature type="region of interest" description="Disordered" evidence="1">
    <location>
        <begin position="149"/>
        <end position="180"/>
    </location>
</feature>
<dbReference type="KEGG" id="vg:77948157"/>
<dbReference type="Proteomes" id="UP000595896">
    <property type="component" value="Segment"/>
</dbReference>
<evidence type="ECO:0000256" key="1">
    <source>
        <dbReference type="SAM" id="MobiDB-lite"/>
    </source>
</evidence>
<feature type="compositionally biased region" description="Polar residues" evidence="1">
    <location>
        <begin position="25"/>
        <end position="49"/>
    </location>
</feature>
<dbReference type="GeneID" id="77948157"/>
<sequence length="180" mass="20349">MATNAYLERMGELEAKRRQRADEFLQSSGLPINRPQTNQPPSGVPTGQSPKPEEDNSYKESTFYQNFDHFKQNDPYFGGVMDELTQLATGLREQVKQGYMPQPIAEQRLRQFVQDSAAHFQRNEKPLMEKAQQEKEQQQIMGIINQFAGQQPQQEAPQGVPPEGVTPEQAAQMQGGQNGQ</sequence>
<dbReference type="EMBL" id="MW343794">
    <property type="protein sequence ID" value="QQG33647.1"/>
    <property type="molecule type" value="Genomic_DNA"/>
</dbReference>
<accession>A0A7T5QXR7</accession>
<dbReference type="RefSeq" id="YP_010671895.1">
    <property type="nucleotide sequence ID" value="NC_070973.1"/>
</dbReference>
<evidence type="ECO:0000313" key="3">
    <source>
        <dbReference type="Proteomes" id="UP000595896"/>
    </source>
</evidence>